<organism evidence="2 3">
    <name type="scientific">Capnocytophaga canimorsus</name>
    <dbReference type="NCBI Taxonomy" id="28188"/>
    <lineage>
        <taxon>Bacteria</taxon>
        <taxon>Pseudomonadati</taxon>
        <taxon>Bacteroidota</taxon>
        <taxon>Flavobacteriia</taxon>
        <taxon>Flavobacteriales</taxon>
        <taxon>Flavobacteriaceae</taxon>
        <taxon>Capnocytophaga</taxon>
    </lineage>
</organism>
<feature type="transmembrane region" description="Helical" evidence="1">
    <location>
        <begin position="100"/>
        <end position="121"/>
    </location>
</feature>
<name>A0A0B7ID43_9FLAO</name>
<keyword evidence="1" id="KW-1133">Transmembrane helix</keyword>
<accession>A0A0B7ID43</accession>
<feature type="transmembrane region" description="Helical" evidence="1">
    <location>
        <begin position="15"/>
        <end position="33"/>
    </location>
</feature>
<dbReference type="PANTHER" id="PTHR40106:SF1">
    <property type="entry name" value="INNER MEMBRANE PROTEIN RCLC"/>
    <property type="match status" value="1"/>
</dbReference>
<reference evidence="3" key="1">
    <citation type="submission" date="2015-01" db="EMBL/GenBank/DDBJ databases">
        <authorList>
            <person name="MANFREDI Pablo"/>
        </authorList>
    </citation>
    <scope>NUCLEOTIDE SEQUENCE [LARGE SCALE GENOMIC DNA]</scope>
    <source>
        <strain evidence="3">Cc11</strain>
    </source>
</reference>
<gene>
    <name evidence="2" type="ORF">CCAN11_1560002</name>
</gene>
<dbReference type="AlphaFoldDB" id="A0A0B7ID43"/>
<keyword evidence="1" id="KW-0472">Membrane</keyword>
<sequence length="244" mass="27162">MKNALHFLANSQPNFINFIRVAIFVVMAWIGGLKAFQYEADGIVPFVINSPFMNFFYQNTGKTAVNDKGETVAEYMLHKNPEGKMVAKNIEWHKQNGTYLFSYGLGTVICLIGLLVLLGIWSPKIGLVGGLLTFGMSIVTLSFLITTPEVYVPNLGGDMPTPNYGFPYLSFQGAGRLVLKDIIMMAGGLVAASDAAQRILRKNSLVFYFFTKMTKILLLSDTHSYIDERILQYASEADENMALW</sequence>
<dbReference type="InterPro" id="IPR007339">
    <property type="entry name" value="RclC-like"/>
</dbReference>
<keyword evidence="1" id="KW-0812">Transmembrane</keyword>
<dbReference type="PANTHER" id="PTHR40106">
    <property type="entry name" value="INNER MEMBRANE PROTEIN RCLC"/>
    <property type="match status" value="1"/>
</dbReference>
<feature type="transmembrane region" description="Helical" evidence="1">
    <location>
        <begin position="127"/>
        <end position="145"/>
    </location>
</feature>
<dbReference type="Proteomes" id="UP000039370">
    <property type="component" value="Unassembled WGS sequence"/>
</dbReference>
<protein>
    <recommendedName>
        <fullName evidence="4">DUF417 domain-containing protein</fullName>
    </recommendedName>
</protein>
<dbReference type="Pfam" id="PF04224">
    <property type="entry name" value="DUF417"/>
    <property type="match status" value="1"/>
</dbReference>
<evidence type="ECO:0000313" key="2">
    <source>
        <dbReference type="EMBL" id="CEN47912.1"/>
    </source>
</evidence>
<evidence type="ECO:0000256" key="1">
    <source>
        <dbReference type="SAM" id="Phobius"/>
    </source>
</evidence>
<dbReference type="GO" id="GO:1901530">
    <property type="term" value="P:response to hypochlorite"/>
    <property type="evidence" value="ECO:0007669"/>
    <property type="project" value="TreeGrafter"/>
</dbReference>
<evidence type="ECO:0000313" key="3">
    <source>
        <dbReference type="Proteomes" id="UP000039370"/>
    </source>
</evidence>
<proteinExistence type="predicted"/>
<dbReference type="EMBL" id="CDOK01000064">
    <property type="protein sequence ID" value="CEN47912.1"/>
    <property type="molecule type" value="Genomic_DNA"/>
</dbReference>
<evidence type="ECO:0008006" key="4">
    <source>
        <dbReference type="Google" id="ProtNLM"/>
    </source>
</evidence>
<dbReference type="GO" id="GO:0005886">
    <property type="term" value="C:plasma membrane"/>
    <property type="evidence" value="ECO:0007669"/>
    <property type="project" value="TreeGrafter"/>
</dbReference>